<sequence length="73" mass="7797">MTKVTGLQERFQGLMPMDLGTRDQGFGTGAADPTGPLTAVQGPVCTSDYWPLSWLASLPVRSTGSHVFSEEPN</sequence>
<protein>
    <submittedName>
        <fullName evidence="2">Uncharacterized protein</fullName>
    </submittedName>
</protein>
<accession>A0A0J9HE74</accession>
<dbReference type="EMBL" id="GG749423">
    <property type="protein sequence ID" value="KMW67379.1"/>
    <property type="molecule type" value="Genomic_DNA"/>
</dbReference>
<evidence type="ECO:0000256" key="1">
    <source>
        <dbReference type="SAM" id="MobiDB-lite"/>
    </source>
</evidence>
<gene>
    <name evidence="2" type="ORF">BDDG_12088</name>
</gene>
<name>A0A0J9HE74_AJEDA</name>
<proteinExistence type="predicted"/>
<organism evidence="2">
    <name type="scientific">Ajellomyces dermatitidis (strain ATCC 18188 / CBS 674.68)</name>
    <name type="common">Blastomyces dermatitidis</name>
    <dbReference type="NCBI Taxonomy" id="653446"/>
    <lineage>
        <taxon>Eukaryota</taxon>
        <taxon>Fungi</taxon>
        <taxon>Dikarya</taxon>
        <taxon>Ascomycota</taxon>
        <taxon>Pezizomycotina</taxon>
        <taxon>Eurotiomycetes</taxon>
        <taxon>Eurotiomycetidae</taxon>
        <taxon>Onygenales</taxon>
        <taxon>Ajellomycetaceae</taxon>
        <taxon>Blastomyces</taxon>
    </lineage>
</organism>
<dbReference type="AlphaFoldDB" id="A0A0J9HE74"/>
<feature type="region of interest" description="Disordered" evidence="1">
    <location>
        <begin position="12"/>
        <end position="36"/>
    </location>
</feature>
<dbReference type="Proteomes" id="UP000007802">
    <property type="component" value="Unassembled WGS sequence"/>
</dbReference>
<reference evidence="2" key="1">
    <citation type="submission" date="2010-03" db="EMBL/GenBank/DDBJ databases">
        <title>Annotation of Blastomyces dermatitidis strain ATCC 18188.</title>
        <authorList>
            <consortium name="The Broad Institute Genome Sequencing Platform"/>
            <consortium name="Broad Institute Genome Sequencing Center for Infectious Disease."/>
            <person name="Cuomo C."/>
            <person name="Klein B."/>
            <person name="Sullivan T."/>
            <person name="Heitman J."/>
            <person name="Young S."/>
            <person name="Zeng Q."/>
            <person name="Gargeya S."/>
            <person name="Alvarado L."/>
            <person name="Berlin A.M."/>
            <person name="Chapman S.B."/>
            <person name="Chen Z."/>
            <person name="Freedman E."/>
            <person name="Gellesch M."/>
            <person name="Goldberg J."/>
            <person name="Griggs A."/>
            <person name="Gujja S."/>
            <person name="Heilman E."/>
            <person name="Heiman D."/>
            <person name="Howarth C."/>
            <person name="Mehta T."/>
            <person name="Neiman D."/>
            <person name="Pearson M."/>
            <person name="Roberts A."/>
            <person name="Saif S."/>
            <person name="Shea T."/>
            <person name="Shenoy N."/>
            <person name="Sisk P."/>
            <person name="Stolte C."/>
            <person name="Sykes S."/>
            <person name="White J."/>
            <person name="Yandava C."/>
            <person name="Haas B."/>
            <person name="Nusbaum C."/>
            <person name="Birren B."/>
        </authorList>
    </citation>
    <scope>NUCLEOTIDE SEQUENCE</scope>
    <source>
        <strain evidence="2">ATCC 18188</strain>
    </source>
</reference>
<evidence type="ECO:0000313" key="2">
    <source>
        <dbReference type="EMBL" id="KMW67379.1"/>
    </source>
</evidence>